<dbReference type="PROSITE" id="PS51918">
    <property type="entry name" value="RADICAL_SAM"/>
    <property type="match status" value="1"/>
</dbReference>
<dbReference type="Proteomes" id="UP000199428">
    <property type="component" value="Unassembled WGS sequence"/>
</dbReference>
<dbReference type="EMBL" id="FMWK01000002">
    <property type="protein sequence ID" value="SCZ77093.1"/>
    <property type="molecule type" value="Genomic_DNA"/>
</dbReference>
<evidence type="ECO:0000256" key="2">
    <source>
        <dbReference type="ARBA" id="ARBA00022723"/>
    </source>
</evidence>
<accession>A0A1G5RSN3</accession>
<name>A0A1G5RSN3_PSEXY</name>
<keyword evidence="2" id="KW-0479">Metal-binding</keyword>
<keyword evidence="4" id="KW-0411">Iron-sulfur</keyword>
<reference evidence="6 7" key="1">
    <citation type="submission" date="2016-10" db="EMBL/GenBank/DDBJ databases">
        <authorList>
            <person name="de Groot N.N."/>
        </authorList>
    </citation>
    <scope>NUCLEOTIDE SEQUENCE [LARGE SCALE GENOMIC DNA]</scope>
    <source>
        <strain evidence="6 7">DSM 10317</strain>
    </source>
</reference>
<evidence type="ECO:0000256" key="3">
    <source>
        <dbReference type="ARBA" id="ARBA00023004"/>
    </source>
</evidence>
<dbReference type="GO" id="GO:0003824">
    <property type="term" value="F:catalytic activity"/>
    <property type="evidence" value="ECO:0007669"/>
    <property type="project" value="InterPro"/>
</dbReference>
<dbReference type="InterPro" id="IPR007197">
    <property type="entry name" value="rSAM"/>
</dbReference>
<dbReference type="InterPro" id="IPR013785">
    <property type="entry name" value="Aldolase_TIM"/>
</dbReference>
<dbReference type="AlphaFoldDB" id="A0A1G5RSN3"/>
<evidence type="ECO:0000313" key="6">
    <source>
        <dbReference type="EMBL" id="SCZ77093.1"/>
    </source>
</evidence>
<keyword evidence="1" id="KW-0949">S-adenosyl-L-methionine</keyword>
<dbReference type="Pfam" id="PF04055">
    <property type="entry name" value="Radical_SAM"/>
    <property type="match status" value="1"/>
</dbReference>
<dbReference type="GO" id="GO:0046872">
    <property type="term" value="F:metal ion binding"/>
    <property type="evidence" value="ECO:0007669"/>
    <property type="project" value="UniProtKB-KW"/>
</dbReference>
<keyword evidence="3" id="KW-0408">Iron</keyword>
<protein>
    <recommendedName>
        <fullName evidence="5">Radical SAM core domain-containing protein</fullName>
    </recommendedName>
</protein>
<dbReference type="SFLD" id="SFLDS00029">
    <property type="entry name" value="Radical_SAM"/>
    <property type="match status" value="1"/>
</dbReference>
<dbReference type="NCBIfam" id="NF045502">
    <property type="entry name" value="variant_rSAM"/>
    <property type="match status" value="1"/>
</dbReference>
<dbReference type="SUPFAM" id="SSF102114">
    <property type="entry name" value="Radical SAM enzymes"/>
    <property type="match status" value="1"/>
</dbReference>
<proteinExistence type="predicted"/>
<dbReference type="RefSeq" id="WP_090161103.1">
    <property type="nucleotide sequence ID" value="NZ_FMWK01000002.1"/>
</dbReference>
<dbReference type="GO" id="GO:0051536">
    <property type="term" value="F:iron-sulfur cluster binding"/>
    <property type="evidence" value="ECO:0007669"/>
    <property type="project" value="UniProtKB-KW"/>
</dbReference>
<evidence type="ECO:0000313" key="7">
    <source>
        <dbReference type="Proteomes" id="UP000199428"/>
    </source>
</evidence>
<sequence length="405" mass="45893">MSDIKTELLNELKFKAKVNVDGIKVDPKIFKNLDLGGEYQEQIHALFEMDHVIHPEVLFPCNFTSPSGIRYSFSWDPRSSVEIKYIDGEFYLYDNGQEKFRIEFDKRPAYYNKKTSDGTYMSHVGTFSNGVVGIAYSNECSLKEKGLDCLFCNANATKDTYAEKENIQWKNPRQIGETVAEAFRTSGARHVNLTGGFVPERREVDYYIDVAEAIQDETGLEDFNGTAVIGAPADLDVIEKYKEAGFRTIAIQLEVWDENFFKVICPGKDKECGGRQHWLDSLEKAVSVFGPGRVRTGFVAGIEPKERTLEGVEYLTKKGIICLTNAWCPNPGSKLEGHRTPTPEWHFDLAQKTYLLHKQAGITYEQYLDVAPSPDFLVLDFYRIEEGRLPILSSDEVEHEEALAS</sequence>
<evidence type="ECO:0000256" key="1">
    <source>
        <dbReference type="ARBA" id="ARBA00022691"/>
    </source>
</evidence>
<organism evidence="6 7">
    <name type="scientific">Pseudobutyrivibrio xylanivorans</name>
    <dbReference type="NCBI Taxonomy" id="185007"/>
    <lineage>
        <taxon>Bacteria</taxon>
        <taxon>Bacillati</taxon>
        <taxon>Bacillota</taxon>
        <taxon>Clostridia</taxon>
        <taxon>Lachnospirales</taxon>
        <taxon>Lachnospiraceae</taxon>
        <taxon>Pseudobutyrivibrio</taxon>
    </lineage>
</organism>
<dbReference type="InterPro" id="IPR058240">
    <property type="entry name" value="rSAM_sf"/>
</dbReference>
<dbReference type="Gene3D" id="3.20.20.70">
    <property type="entry name" value="Aldolase class I"/>
    <property type="match status" value="1"/>
</dbReference>
<evidence type="ECO:0000256" key="4">
    <source>
        <dbReference type="ARBA" id="ARBA00023014"/>
    </source>
</evidence>
<gene>
    <name evidence="6" type="ORF">SAMN02910350_00602</name>
</gene>
<feature type="domain" description="Radical SAM core" evidence="5">
    <location>
        <begin position="126"/>
        <end position="365"/>
    </location>
</feature>
<evidence type="ECO:0000259" key="5">
    <source>
        <dbReference type="PROSITE" id="PS51918"/>
    </source>
</evidence>